<dbReference type="InterPro" id="IPR023993">
    <property type="entry name" value="TYW1_archaea"/>
</dbReference>
<keyword evidence="2 9" id="KW-0949">S-adenosyl-L-methionine</keyword>
<dbReference type="GO" id="GO:0046872">
    <property type="term" value="F:metal ion binding"/>
    <property type="evidence" value="ECO:0007669"/>
    <property type="project" value="UniProtKB-KW"/>
</dbReference>
<dbReference type="InterPro" id="IPR034556">
    <property type="entry name" value="tRNA_wybutosine-synthase"/>
</dbReference>
<dbReference type="AlphaFoldDB" id="A0A401HPM7"/>
<dbReference type="GO" id="GO:0102521">
    <property type="term" value="F:tRNA-4-demethylwyosine synthase activity"/>
    <property type="evidence" value="ECO:0007669"/>
    <property type="project" value="UniProtKB-EC"/>
</dbReference>
<dbReference type="CDD" id="cd01335">
    <property type="entry name" value="Radical_SAM"/>
    <property type="match status" value="1"/>
</dbReference>
<feature type="binding site" evidence="9">
    <location>
        <position position="45"/>
    </location>
    <ligand>
        <name>[4Fe-4S] cluster</name>
        <dbReference type="ChEBI" id="CHEBI:49883"/>
        <label>1</label>
    </ligand>
</feature>
<dbReference type="EC" id="4.1.3.44" evidence="9"/>
<keyword evidence="7 9" id="KW-0456">Lyase</keyword>
<evidence type="ECO:0000256" key="3">
    <source>
        <dbReference type="ARBA" id="ARBA00022694"/>
    </source>
</evidence>
<dbReference type="PANTHER" id="PTHR13930:SF0">
    <property type="entry name" value="S-ADENOSYL-L-METHIONINE-DEPENDENT TRNA 4-DEMETHYLWYOSINE SYNTHASE TYW1-RELATED"/>
    <property type="match status" value="1"/>
</dbReference>
<evidence type="ECO:0000256" key="4">
    <source>
        <dbReference type="ARBA" id="ARBA00022723"/>
    </source>
</evidence>
<dbReference type="EMBL" id="BFAX01000002">
    <property type="protein sequence ID" value="GBF36216.1"/>
    <property type="molecule type" value="Genomic_DNA"/>
</dbReference>
<dbReference type="HAMAP" id="MF_01921">
    <property type="entry name" value="TYW1_archaea"/>
    <property type="match status" value="1"/>
</dbReference>
<feature type="domain" description="Radical SAM core" evidence="10">
    <location>
        <begin position="51"/>
        <end position="293"/>
    </location>
</feature>
<dbReference type="SUPFAM" id="SSF102114">
    <property type="entry name" value="Radical SAM enzymes"/>
    <property type="match status" value="1"/>
</dbReference>
<evidence type="ECO:0000256" key="8">
    <source>
        <dbReference type="ARBA" id="ARBA00049466"/>
    </source>
</evidence>
<evidence type="ECO:0000256" key="1">
    <source>
        <dbReference type="ARBA" id="ARBA00022485"/>
    </source>
</evidence>
<dbReference type="GO" id="GO:0008033">
    <property type="term" value="P:tRNA processing"/>
    <property type="evidence" value="ECO:0007669"/>
    <property type="project" value="UniProtKB-UniRule"/>
</dbReference>
<dbReference type="RefSeq" id="WP_131006998.1">
    <property type="nucleotide sequence ID" value="NZ_BFAX01000002.1"/>
</dbReference>
<comment type="caution">
    <text evidence="11">The sequence shown here is derived from an EMBL/GenBank/DDBJ whole genome shotgun (WGS) entry which is preliminary data.</text>
</comment>
<dbReference type="NCBIfam" id="TIGR03972">
    <property type="entry name" value="rSAM_TYW1"/>
    <property type="match status" value="1"/>
</dbReference>
<keyword evidence="4 9" id="KW-0479">Metal-binding</keyword>
<dbReference type="PROSITE" id="PS51918">
    <property type="entry name" value="RADICAL_SAM"/>
    <property type="match status" value="1"/>
</dbReference>
<dbReference type="InterPro" id="IPR007197">
    <property type="entry name" value="rSAM"/>
</dbReference>
<dbReference type="Proteomes" id="UP000290527">
    <property type="component" value="Unassembled WGS sequence"/>
</dbReference>
<organism evidence="11 12">
    <name type="scientific">Methanofervidicoccus abyssi</name>
    <dbReference type="NCBI Taxonomy" id="2082189"/>
    <lineage>
        <taxon>Archaea</taxon>
        <taxon>Methanobacteriati</taxon>
        <taxon>Methanobacteriota</taxon>
        <taxon>Methanomada group</taxon>
        <taxon>Methanococci</taxon>
        <taxon>Methanococcales</taxon>
        <taxon>Methanofervidicoccus</taxon>
    </lineage>
</organism>
<reference evidence="11 12" key="1">
    <citation type="journal article" date="2019" name="Int. J. Syst. Evol. Microbiol.">
        <title>Methanofervidicoccus abyssi gen. nov., sp. nov., a hydrogenotrophic methanogen, isolated from a hydrothermal vent chimney in the Mid-Cayman Spreading Center, the Caribbean Sea.</title>
        <authorList>
            <person name="Sakai S."/>
            <person name="Takaki Y."/>
            <person name="Miyazaki M."/>
            <person name="Ogawara M."/>
            <person name="Yanagawa K."/>
            <person name="Miyazaki J."/>
            <person name="Takai K."/>
        </authorList>
    </citation>
    <scope>NUCLEOTIDE SEQUENCE [LARGE SCALE GENOMIC DNA]</scope>
    <source>
        <strain evidence="11 12">HHB</strain>
    </source>
</reference>
<evidence type="ECO:0000256" key="2">
    <source>
        <dbReference type="ARBA" id="ARBA00022691"/>
    </source>
</evidence>
<comment type="function">
    <text evidence="9">Component of the wyosine derivatives biosynthesis pathway that catalyzes the condensation of N-methylguanine with 2 carbon atoms from pyruvate to form the tricyclic 4-demethylwyosine (imG-14) on guanosine-37 of tRNA(Phe).</text>
</comment>
<proteinExistence type="inferred from homology"/>
<protein>
    <recommendedName>
        <fullName evidence="9">S-adenosyl-L-methionine-dependent tRNA 4-demethylwyosine synthase</fullName>
        <ecNumber evidence="9">4.1.3.44</ecNumber>
    </recommendedName>
    <alternativeName>
        <fullName evidence="9">tRNA wyosine derivatives biosynthesis protein Taw1</fullName>
    </alternativeName>
</protein>
<dbReference type="SFLD" id="SFLDS00029">
    <property type="entry name" value="Radical_SAM"/>
    <property type="match status" value="1"/>
</dbReference>
<evidence type="ECO:0000256" key="9">
    <source>
        <dbReference type="HAMAP-Rule" id="MF_01921"/>
    </source>
</evidence>
<dbReference type="SFLD" id="SFLDF00284">
    <property type="entry name" value="tRNA_wybutosine-synthesizing"/>
    <property type="match status" value="1"/>
</dbReference>
<dbReference type="Pfam" id="PF04055">
    <property type="entry name" value="Radical_SAM"/>
    <property type="match status" value="1"/>
</dbReference>
<keyword evidence="9" id="KW-0963">Cytoplasm</keyword>
<dbReference type="InterPro" id="IPR013785">
    <property type="entry name" value="Aldolase_TIM"/>
</dbReference>
<feature type="binding site" evidence="9">
    <location>
        <position position="68"/>
    </location>
    <ligand>
        <name>[4Fe-4S] cluster</name>
        <dbReference type="ChEBI" id="CHEBI:49883"/>
        <label>2</label>
        <note>4Fe-4S-S-AdoMet</note>
    </ligand>
</feature>
<accession>A0A401HPM7</accession>
<dbReference type="InterPro" id="IPR058240">
    <property type="entry name" value="rSAM_sf"/>
</dbReference>
<feature type="binding site" evidence="9">
    <location>
        <position position="75"/>
    </location>
    <ligand>
        <name>[4Fe-4S] cluster</name>
        <dbReference type="ChEBI" id="CHEBI:49883"/>
        <label>2</label>
        <note>4Fe-4S-S-AdoMet</note>
    </ligand>
</feature>
<feature type="binding site" evidence="9">
    <location>
        <position position="32"/>
    </location>
    <ligand>
        <name>[4Fe-4S] cluster</name>
        <dbReference type="ChEBI" id="CHEBI:49883"/>
        <label>1</label>
    </ligand>
</feature>
<evidence type="ECO:0000313" key="11">
    <source>
        <dbReference type="EMBL" id="GBF36216.1"/>
    </source>
</evidence>
<evidence type="ECO:0000313" key="12">
    <source>
        <dbReference type="Proteomes" id="UP000290527"/>
    </source>
</evidence>
<keyword evidence="3 9" id="KW-0819">tRNA processing</keyword>
<keyword evidence="12" id="KW-1185">Reference proteome</keyword>
<keyword evidence="1 9" id="KW-0004">4Fe-4S</keyword>
<dbReference type="PANTHER" id="PTHR13930">
    <property type="entry name" value="S-ADENOSYL-L-METHIONINE-DEPENDENT TRNA 4-DEMETHYLWYOSINE SYNTHASE"/>
    <property type="match status" value="1"/>
</dbReference>
<evidence type="ECO:0000256" key="6">
    <source>
        <dbReference type="ARBA" id="ARBA00023014"/>
    </source>
</evidence>
<gene>
    <name evidence="9" type="primary">taw1</name>
    <name evidence="11" type="ORF">MHHB_P0446</name>
</gene>
<keyword evidence="6 9" id="KW-0411">Iron-sulfur</keyword>
<dbReference type="InterPro" id="IPR013917">
    <property type="entry name" value="tRNA_wybutosine-synth"/>
</dbReference>
<sequence length="318" mass="37679">MTTYNTPIPEEVYRILRKQRYQIKDHSAVKLCGWVKKSLLENKNCYKSKFYGIETHRCIQCTPSVIWCQQSCVFCWRVLPSDIGVSQLSYPEVKWKEPEEVLEDILQMHRKVVMGYKGILDRIGKKKFKELLHPKHVAISLSGEPTLYPYLGELINLFHRKGFSTFVVSNGILTEVIQEINPTQLYISLDAYDLESYKTICRGKEEYWQSILDTLDILRYKGRTCIRTTLIRDYNTNIEKFIHLYEMADVHFIELKSYMNVGYSRKRLTLDHMLKHEEILELSRKVEELSHYKVADDSYDSRVVLLVNEDRKIERFIK</sequence>
<evidence type="ECO:0000259" key="10">
    <source>
        <dbReference type="PROSITE" id="PS51918"/>
    </source>
</evidence>
<comment type="similarity">
    <text evidence="9">Belongs to the TYW1 family.</text>
</comment>
<dbReference type="GO" id="GO:0005737">
    <property type="term" value="C:cytoplasm"/>
    <property type="evidence" value="ECO:0007669"/>
    <property type="project" value="UniProtKB-SubCell"/>
</dbReference>
<comment type="catalytic activity">
    <reaction evidence="8 9">
        <text>N(1)-methylguanosine(37) in tRNA(Phe) + pyruvate + S-adenosyl-L-methionine = 4-demethylwyosine(37) in tRNA(Phe) + 5'-deoxyadenosine + L-methionine + CO2 + H2O</text>
        <dbReference type="Rhea" id="RHEA:36347"/>
        <dbReference type="Rhea" id="RHEA-COMP:10164"/>
        <dbReference type="Rhea" id="RHEA-COMP:10165"/>
        <dbReference type="ChEBI" id="CHEBI:15361"/>
        <dbReference type="ChEBI" id="CHEBI:15377"/>
        <dbReference type="ChEBI" id="CHEBI:16526"/>
        <dbReference type="ChEBI" id="CHEBI:17319"/>
        <dbReference type="ChEBI" id="CHEBI:57844"/>
        <dbReference type="ChEBI" id="CHEBI:59789"/>
        <dbReference type="ChEBI" id="CHEBI:64315"/>
        <dbReference type="ChEBI" id="CHEBI:73542"/>
        <dbReference type="EC" id="4.1.3.44"/>
    </reaction>
</comment>
<evidence type="ECO:0000256" key="5">
    <source>
        <dbReference type="ARBA" id="ARBA00023004"/>
    </source>
</evidence>
<comment type="subunit">
    <text evidence="9">Monomer.</text>
</comment>
<dbReference type="Gene3D" id="3.20.20.70">
    <property type="entry name" value="Aldolase class I"/>
    <property type="match status" value="1"/>
</dbReference>
<comment type="subcellular location">
    <subcellularLocation>
        <location evidence="9">Cytoplasm</location>
    </subcellularLocation>
</comment>
<dbReference type="OrthoDB" id="68499at2157"/>
<feature type="binding site" evidence="9">
    <location>
        <position position="58"/>
    </location>
    <ligand>
        <name>[4Fe-4S] cluster</name>
        <dbReference type="ChEBI" id="CHEBI:49883"/>
        <label>1</label>
    </ligand>
</feature>
<dbReference type="GO" id="GO:0051539">
    <property type="term" value="F:4 iron, 4 sulfur cluster binding"/>
    <property type="evidence" value="ECO:0007669"/>
    <property type="project" value="UniProtKB-UniRule"/>
</dbReference>
<keyword evidence="5 9" id="KW-0408">Iron</keyword>
<dbReference type="Pfam" id="PF08608">
    <property type="entry name" value="Wyosine_form"/>
    <property type="match status" value="1"/>
</dbReference>
<name>A0A401HPM7_9EURY</name>
<evidence type="ECO:0000256" key="7">
    <source>
        <dbReference type="ARBA" id="ARBA00023239"/>
    </source>
</evidence>
<dbReference type="SFLD" id="SFLDG01071">
    <property type="entry name" value="tRNA_wybutosine-synthesizing"/>
    <property type="match status" value="1"/>
</dbReference>
<comment type="cofactor">
    <cofactor evidence="9">
        <name>[4Fe-4S] cluster</name>
        <dbReference type="ChEBI" id="CHEBI:49883"/>
    </cofactor>
    <text evidence="9">Binds 2 [4Fe-4S] clusters. Binds 1 [4Fe-4S] cluster coordinated with 3 cysteines and an exchangeable S-adenosyl-L-methionine.</text>
</comment>
<feature type="binding site" evidence="9">
    <location>
        <position position="72"/>
    </location>
    <ligand>
        <name>[4Fe-4S] cluster</name>
        <dbReference type="ChEBI" id="CHEBI:49883"/>
        <label>2</label>
        <note>4Fe-4S-S-AdoMet</note>
    </ligand>
</feature>